<gene>
    <name evidence="2" type="ORF">F2Q70_00002791</name>
</gene>
<dbReference type="AlphaFoldDB" id="A0A8S9IN24"/>
<feature type="compositionally biased region" description="Basic and acidic residues" evidence="1">
    <location>
        <begin position="419"/>
        <end position="445"/>
    </location>
</feature>
<feature type="compositionally biased region" description="Basic and acidic residues" evidence="1">
    <location>
        <begin position="99"/>
        <end position="108"/>
    </location>
</feature>
<protein>
    <recommendedName>
        <fullName evidence="3">Retrotransposon gag domain-containing protein</fullName>
    </recommendedName>
</protein>
<evidence type="ECO:0008006" key="3">
    <source>
        <dbReference type="Google" id="ProtNLM"/>
    </source>
</evidence>
<feature type="region of interest" description="Disordered" evidence="1">
    <location>
        <begin position="99"/>
        <end position="122"/>
    </location>
</feature>
<evidence type="ECO:0000313" key="2">
    <source>
        <dbReference type="EMBL" id="KAF2570486.1"/>
    </source>
</evidence>
<dbReference type="EMBL" id="QGKY02001015">
    <property type="protein sequence ID" value="KAF2570486.1"/>
    <property type="molecule type" value="Genomic_DNA"/>
</dbReference>
<dbReference type="PANTHER" id="PTHR33223:SF9">
    <property type="entry name" value="RETROTRANSPOSON GAG DOMAIN-CONTAINING PROTEIN"/>
    <property type="match status" value="1"/>
</dbReference>
<reference evidence="2" key="1">
    <citation type="submission" date="2019-12" db="EMBL/GenBank/DDBJ databases">
        <title>Genome sequencing and annotation of Brassica cretica.</title>
        <authorList>
            <person name="Studholme D.J."/>
            <person name="Sarris P.F."/>
        </authorList>
    </citation>
    <scope>NUCLEOTIDE SEQUENCE</scope>
    <source>
        <strain evidence="2">PFS-102/07</strain>
        <tissue evidence="2">Leaf</tissue>
    </source>
</reference>
<sequence length="667" mass="76486">MDVEKQFKRTNTTHPYIETKHQEPVTTVSELKNAGPDSAAPIQEVQTETSMEKEKFETEQECSLFLPQSELNYNTSCDELTCLKPVQLSSLVSVSHVAKVDSAEKEPEQSTQGEELEQQKNLQSETIHESLSYDLQKHCKEFNMVTSMPELFVVVSTQYVKHFGLEKSINDESLAKLEMQQSNLGNCLAASFDIGAVRGSYLNNQRELTNKLAKVSDHVFKNSFITDCTDMMHLFLSKEPCADYDEALIHTRRKNKPEEDKRFKPPDLNPGRHQDITCFILIKEAPPDAAYKPKPSKNKFGIRLLLYDNFSCANLFCFSVYYGTSDPDDHIAQYRQRMLAVALPKESREATMCKGDKFVEQFASSRDLEKTLDGLYEILQHRAEPLRGYIARFNQEKVAIPEFNILTAIYAFKRGTAEERPKVVKPDQNERDERPSPRPTKDFGNRSRGRYQNRPIEKAEGMAVYTWPDISHLSISKLELVNVLRQMGQQVKWPQKMKVPDSFRNPGLWCDFHHDHGHKMEDCVPLRIEVNELLKKGHPWEFLSVKAKSHLSKETSGKPTKVFPTSPPRQDRVIHVISGGSEISGISHAAAKKRTWKAKHSLEAAKPKRMILGTDEINFIAKEQEKIEDGNEGLGFKIDRTRRVYEEMEDEKDERFRRYQTSGSDTT</sequence>
<proteinExistence type="predicted"/>
<comment type="caution">
    <text evidence="2">The sequence shown here is derived from an EMBL/GenBank/DDBJ whole genome shotgun (WGS) entry which is preliminary data.</text>
</comment>
<accession>A0A8S9IN24</accession>
<evidence type="ECO:0000256" key="1">
    <source>
        <dbReference type="SAM" id="MobiDB-lite"/>
    </source>
</evidence>
<organism evidence="2">
    <name type="scientific">Brassica cretica</name>
    <name type="common">Mustard</name>
    <dbReference type="NCBI Taxonomy" id="69181"/>
    <lineage>
        <taxon>Eukaryota</taxon>
        <taxon>Viridiplantae</taxon>
        <taxon>Streptophyta</taxon>
        <taxon>Embryophyta</taxon>
        <taxon>Tracheophyta</taxon>
        <taxon>Spermatophyta</taxon>
        <taxon>Magnoliopsida</taxon>
        <taxon>eudicotyledons</taxon>
        <taxon>Gunneridae</taxon>
        <taxon>Pentapetalae</taxon>
        <taxon>rosids</taxon>
        <taxon>malvids</taxon>
        <taxon>Brassicales</taxon>
        <taxon>Brassicaceae</taxon>
        <taxon>Brassiceae</taxon>
        <taxon>Brassica</taxon>
    </lineage>
</organism>
<feature type="region of interest" description="Disordered" evidence="1">
    <location>
        <begin position="647"/>
        <end position="667"/>
    </location>
</feature>
<dbReference type="PANTHER" id="PTHR33223">
    <property type="entry name" value="CCHC-TYPE DOMAIN-CONTAINING PROTEIN"/>
    <property type="match status" value="1"/>
</dbReference>
<feature type="region of interest" description="Disordered" evidence="1">
    <location>
        <begin position="419"/>
        <end position="454"/>
    </location>
</feature>
<name>A0A8S9IN24_BRACR</name>
<feature type="compositionally biased region" description="Polar residues" evidence="1">
    <location>
        <begin position="109"/>
        <end position="122"/>
    </location>
</feature>